<evidence type="ECO:0000313" key="2">
    <source>
        <dbReference type="EMBL" id="ODS01957.1"/>
    </source>
</evidence>
<dbReference type="AlphaFoldDB" id="A0A1E3WA31"/>
<name>A0A1E3WA31_9HYPH</name>
<dbReference type="EMBL" id="LPWF01000002">
    <property type="protein sequence ID" value="ODS01957.1"/>
    <property type="molecule type" value="Genomic_DNA"/>
</dbReference>
<accession>A0A1E3WA31</accession>
<sequence>MVEQVAIARFALTHLPLQILEGLKTRVETRRQLLEPRIAGLGFAVSEKGEHHHADDQRRQDERGGEAEHVGGEPDEAHAEDRKRHPQANPAGAISAEALPYLTLHC</sequence>
<organism evidence="2 3">
    <name type="scientific">Methyloceanibacter superfactus</name>
    <dbReference type="NCBI Taxonomy" id="1774969"/>
    <lineage>
        <taxon>Bacteria</taxon>
        <taxon>Pseudomonadati</taxon>
        <taxon>Pseudomonadota</taxon>
        <taxon>Alphaproteobacteria</taxon>
        <taxon>Hyphomicrobiales</taxon>
        <taxon>Hyphomicrobiaceae</taxon>
        <taxon>Methyloceanibacter</taxon>
    </lineage>
</organism>
<protein>
    <submittedName>
        <fullName evidence="2">Uncharacterized protein</fullName>
    </submittedName>
</protein>
<feature type="region of interest" description="Disordered" evidence="1">
    <location>
        <begin position="44"/>
        <end position="95"/>
    </location>
</feature>
<proteinExistence type="predicted"/>
<evidence type="ECO:0000313" key="3">
    <source>
        <dbReference type="Proteomes" id="UP000094472"/>
    </source>
</evidence>
<evidence type="ECO:0000256" key="1">
    <source>
        <dbReference type="SAM" id="MobiDB-lite"/>
    </source>
</evidence>
<gene>
    <name evidence="2" type="ORF">AUC69_00140</name>
</gene>
<reference evidence="2 3" key="1">
    <citation type="journal article" date="2016" name="Environ. Microbiol.">
        <title>New Methyloceanibacter diversity from North Sea sediments includes methanotroph containing solely the soluble methane monooxygenase.</title>
        <authorList>
            <person name="Vekeman B."/>
            <person name="Kerckhof F.M."/>
            <person name="Cremers G."/>
            <person name="de Vos P."/>
            <person name="Vandamme P."/>
            <person name="Boon N."/>
            <person name="Op den Camp H.J."/>
            <person name="Heylen K."/>
        </authorList>
    </citation>
    <scope>NUCLEOTIDE SEQUENCE [LARGE SCALE GENOMIC DNA]</scope>
    <source>
        <strain evidence="2 3">R-67175</strain>
    </source>
</reference>
<keyword evidence="3" id="KW-1185">Reference proteome</keyword>
<dbReference type="Proteomes" id="UP000094472">
    <property type="component" value="Unassembled WGS sequence"/>
</dbReference>
<comment type="caution">
    <text evidence="2">The sequence shown here is derived from an EMBL/GenBank/DDBJ whole genome shotgun (WGS) entry which is preliminary data.</text>
</comment>
<feature type="compositionally biased region" description="Basic and acidic residues" evidence="1">
    <location>
        <begin position="47"/>
        <end position="83"/>
    </location>
</feature>